<dbReference type="RefSeq" id="WP_095445497.1">
    <property type="nucleotide sequence ID" value="NZ_CP022603.1"/>
</dbReference>
<dbReference type="KEGG" id="och:CES85_5672"/>
<dbReference type="InterPro" id="IPR025737">
    <property type="entry name" value="FApF"/>
</dbReference>
<dbReference type="AlphaFoldDB" id="A0A248UDV6"/>
<evidence type="ECO:0000313" key="2">
    <source>
        <dbReference type="Proteomes" id="UP000215256"/>
    </source>
</evidence>
<protein>
    <submittedName>
        <fullName evidence="1">MetA-pathway of phenol degradation family protein</fullName>
    </submittedName>
</protein>
<evidence type="ECO:0000313" key="1">
    <source>
        <dbReference type="EMBL" id="ASV84868.1"/>
    </source>
</evidence>
<gene>
    <name evidence="1" type="ORF">CES85_5672</name>
</gene>
<dbReference type="Proteomes" id="UP000215256">
    <property type="component" value="Chromosome 2"/>
</dbReference>
<accession>A0A248UDV6</accession>
<dbReference type="OrthoDB" id="191143at2"/>
<proteinExistence type="predicted"/>
<name>A0A248UDV6_9HYPH</name>
<reference evidence="1 2" key="1">
    <citation type="submission" date="2017-07" db="EMBL/GenBank/DDBJ databases">
        <title>Phylogenetic study on the rhizospheric bacterium Ochrobactrum sp. A44.</title>
        <authorList>
            <person name="Krzyzanowska D.M."/>
            <person name="Ossowicki A."/>
            <person name="Rajewska M."/>
            <person name="Maciag T."/>
            <person name="Kaczynski Z."/>
            <person name="Czerwicka M."/>
            <person name="Jafra S."/>
        </authorList>
    </citation>
    <scope>NUCLEOTIDE SEQUENCE [LARGE SCALE GENOMIC DNA]</scope>
    <source>
        <strain evidence="1 2">A44</strain>
    </source>
</reference>
<sequence>MMKLIYALSGQIIVFGGIIGPAQALDVQPFDVLPAPAGTAAWTTSLYTAANRTTYFDGEEVGGNLRSSFVGQRLTYFFDILGQPAMVTGVVPYLDLRDGNIAGNALNDTSGLGDTTFAATYWLYSQQETKRHLNISAYIGIPTGEYEPGDPLNPGSNRAFYTLQLGGSYGFGSQWLVESALDVSFYQDNKHVGDAHSVLEQKPAYAAQLWVSYAATPTLSFSAGWGGSWGGEQKLNGISNGFDSDRQQVRAAVSMWVSPTLHVLGQINKDVAVNGGFEANPSFLLRFTKLF</sequence>
<dbReference type="Pfam" id="PF13557">
    <property type="entry name" value="Phenol_MetA_deg"/>
    <property type="match status" value="1"/>
</dbReference>
<organism evidence="1 2">
    <name type="scientific">Ochrobactrum quorumnocens</name>
    <dbReference type="NCBI Taxonomy" id="271865"/>
    <lineage>
        <taxon>Bacteria</taxon>
        <taxon>Pseudomonadati</taxon>
        <taxon>Pseudomonadota</taxon>
        <taxon>Alphaproteobacteria</taxon>
        <taxon>Hyphomicrobiales</taxon>
        <taxon>Brucellaceae</taxon>
        <taxon>Brucella/Ochrobactrum group</taxon>
        <taxon>Ochrobactrum</taxon>
    </lineage>
</organism>
<dbReference type="EMBL" id="CP022603">
    <property type="protein sequence ID" value="ASV84868.1"/>
    <property type="molecule type" value="Genomic_DNA"/>
</dbReference>